<reference evidence="1" key="1">
    <citation type="submission" date="2022-10" db="EMBL/GenBank/DDBJ databases">
        <title>Complete Genome of Trichothecium roseum strain YXFP-22015, a Plant Pathogen Isolated from Citrus.</title>
        <authorList>
            <person name="Wang Y."/>
            <person name="Zhu L."/>
        </authorList>
    </citation>
    <scope>NUCLEOTIDE SEQUENCE</scope>
    <source>
        <strain evidence="1">YXFP-22015</strain>
    </source>
</reference>
<organism evidence="1 2">
    <name type="scientific">Trichothecium roseum</name>
    <dbReference type="NCBI Taxonomy" id="47278"/>
    <lineage>
        <taxon>Eukaryota</taxon>
        <taxon>Fungi</taxon>
        <taxon>Dikarya</taxon>
        <taxon>Ascomycota</taxon>
        <taxon>Pezizomycotina</taxon>
        <taxon>Sordariomycetes</taxon>
        <taxon>Hypocreomycetidae</taxon>
        <taxon>Hypocreales</taxon>
        <taxon>Hypocreales incertae sedis</taxon>
        <taxon>Trichothecium</taxon>
    </lineage>
</organism>
<dbReference type="EMBL" id="CM047945">
    <property type="protein sequence ID" value="KAI9897942.1"/>
    <property type="molecule type" value="Genomic_DNA"/>
</dbReference>
<gene>
    <name evidence="1" type="ORF">N3K66_006302</name>
</gene>
<evidence type="ECO:0000313" key="1">
    <source>
        <dbReference type="EMBL" id="KAI9897942.1"/>
    </source>
</evidence>
<dbReference type="Proteomes" id="UP001163324">
    <property type="component" value="Chromosome 6"/>
</dbReference>
<comment type="caution">
    <text evidence="1">The sequence shown here is derived from an EMBL/GenBank/DDBJ whole genome shotgun (WGS) entry which is preliminary data.</text>
</comment>
<evidence type="ECO:0000313" key="2">
    <source>
        <dbReference type="Proteomes" id="UP001163324"/>
    </source>
</evidence>
<sequence length="417" mass="45056">MWTFLGSMSNLASNLSQLRDFLAHLGTVKGDLADVTAPPFILAPKSTLEIPAAWASRHDLFLGPAGEPDARRRAALVARNYVCSLKALVGEGTDEQGKKPLNPFLGEIFLGEFRDGGQGSTTTTTTTTTTTHLVSEQVSHHPPVTACCMYNQEHGITSTGFVAQSTTFNPSSGVTIRQHGYAIIRDEKHAESHLFTLPTLLVKGLITGQPYPELQGPCYISSSSGYLTRIDFGDGGGHHHLGLGTKHKVEAVTTEAARPGNVLQRITGQWTGRLSVSDGGGGKSAAADEFHVDSVPSTKLSVRPVDEQTPWESRRAWQGVFEGIGAGNIGVVQRHKSAIEESQRRRRADEEATGKSWPRLFFARSDRDDEAQSLLSRIPSDDAGRFDASKTAGIWKFVGPEAAEDLKSRLRYDGPGP</sequence>
<accession>A0ACC0UV01</accession>
<proteinExistence type="predicted"/>
<keyword evidence="2" id="KW-1185">Reference proteome</keyword>
<name>A0ACC0UV01_9HYPO</name>
<protein>
    <submittedName>
        <fullName evidence="1">Uncharacterized protein</fullName>
    </submittedName>
</protein>